<dbReference type="EMBL" id="HG322949">
    <property type="protein sequence ID" value="CDG81333.1"/>
    <property type="molecule type" value="Genomic_DNA"/>
</dbReference>
<dbReference type="Pfam" id="PF03929">
    <property type="entry name" value="PepSY_TM"/>
    <property type="match status" value="1"/>
</dbReference>
<protein>
    <submittedName>
        <fullName evidence="2">PepSY-associated TM helix family protein</fullName>
    </submittedName>
</protein>
<dbReference type="HOGENOM" id="CLU_025664_1_0_4"/>
<dbReference type="OrthoDB" id="9776609at2"/>
<proteinExistence type="predicted"/>
<evidence type="ECO:0000313" key="3">
    <source>
        <dbReference type="Proteomes" id="UP000027604"/>
    </source>
</evidence>
<keyword evidence="3" id="KW-1185">Reference proteome</keyword>
<dbReference type="PATRIC" id="fig|1349767.4.peg.2386"/>
<keyword evidence="1" id="KW-1133">Transmembrane helix</keyword>
<dbReference type="Proteomes" id="UP000027604">
    <property type="component" value="Chromosome I"/>
</dbReference>
<evidence type="ECO:0000313" key="2">
    <source>
        <dbReference type="EMBL" id="CDG81333.1"/>
    </source>
</evidence>
<dbReference type="STRING" id="1349767.GJA_674"/>
<name>W0V1X1_9BURK</name>
<dbReference type="InterPro" id="IPR005625">
    <property type="entry name" value="PepSY-ass_TM"/>
</dbReference>
<dbReference type="eggNOG" id="COG3182">
    <property type="taxonomic scope" value="Bacteria"/>
</dbReference>
<reference evidence="2 3" key="1">
    <citation type="journal article" date="2015" name="Genome Announc.">
        <title>Genome Sequence of Mushroom Soft-Rot Pathogen Janthinobacterium agaricidamnosum.</title>
        <authorList>
            <person name="Graupner K."/>
            <person name="Lackner G."/>
            <person name="Hertweck C."/>
        </authorList>
    </citation>
    <scope>NUCLEOTIDE SEQUENCE [LARGE SCALE GENOMIC DNA]</scope>
    <source>
        <strain evidence="3">NBRC 102515 / DSM 9628</strain>
    </source>
</reference>
<dbReference type="AlphaFoldDB" id="W0V1X1"/>
<feature type="transmembrane region" description="Helical" evidence="1">
    <location>
        <begin position="12"/>
        <end position="31"/>
    </location>
</feature>
<dbReference type="KEGG" id="jag:GJA_674"/>
<feature type="transmembrane region" description="Helical" evidence="1">
    <location>
        <begin position="419"/>
        <end position="435"/>
    </location>
</feature>
<feature type="transmembrane region" description="Helical" evidence="1">
    <location>
        <begin position="473"/>
        <end position="494"/>
    </location>
</feature>
<feature type="transmembrane region" description="Helical" evidence="1">
    <location>
        <begin position="442"/>
        <end position="461"/>
    </location>
</feature>
<accession>W0V1X1</accession>
<dbReference type="PANTHER" id="PTHR34219:SF9">
    <property type="entry name" value="IRON-REGULATED INNER MEMBRANE PROTEIN"/>
    <property type="match status" value="1"/>
</dbReference>
<feature type="transmembrane region" description="Helical" evidence="1">
    <location>
        <begin position="388"/>
        <end position="407"/>
    </location>
</feature>
<feature type="transmembrane region" description="Helical" evidence="1">
    <location>
        <begin position="141"/>
        <end position="169"/>
    </location>
</feature>
<feature type="transmembrane region" description="Helical" evidence="1">
    <location>
        <begin position="346"/>
        <end position="367"/>
    </location>
</feature>
<gene>
    <name evidence="2" type="ORF">GJA_674</name>
</gene>
<feature type="transmembrane region" description="Helical" evidence="1">
    <location>
        <begin position="190"/>
        <end position="220"/>
    </location>
</feature>
<sequence>MKSATLRTYIALHTWVGLAAGFCLFIAFYAGSVTLFHEELHAWESASSTAQPMEPLSRTQPLIDAVLKAYPQARQSFYLRLPSEYQPTLSLIWTESVKQGKPIVHHFRLNPAGQLEDAEPYSKLVDFIFRLHYSAGFPPSWGIYVLGAICILYGMALASGVVIYAPSFFKDLLALRIGKNLKRMWQDAHNAIGILSLPFHLMYAWSSVILALGVILLAPFQYLVFDGKLLDLVGPDISAVAPSRASGVAAPLLPAPALLAALQRAAPGMQVEGISYRHAGDSNAEIQAYGAISRQTVTSKALVVLNASDGRVLRAMTPDNFSPGTRFMRGLQTLHFAEYGGAALQWTYFMLGMAGAFLFYSGNLLWIEARRKRNRQVQPRSGRLMAQATLGVCLGCVAGVSAVFLLNKLAPGELPLWEQRGYHAVFLASVAWAFARPPARAAHELLTLCAVLTAAIPLAQWQRSGINPLLSLMRGDGVIAGVALVSLLFAALYWKMARSVLQRGRHGDPHSVWSLQTIAITEGDKTP</sequence>
<dbReference type="RefSeq" id="WP_038488727.1">
    <property type="nucleotide sequence ID" value="NZ_BCTH01000047.1"/>
</dbReference>
<organism evidence="2 3">
    <name type="scientific">Janthinobacterium agaricidamnosum NBRC 102515 = DSM 9628</name>
    <dbReference type="NCBI Taxonomy" id="1349767"/>
    <lineage>
        <taxon>Bacteria</taxon>
        <taxon>Pseudomonadati</taxon>
        <taxon>Pseudomonadota</taxon>
        <taxon>Betaproteobacteria</taxon>
        <taxon>Burkholderiales</taxon>
        <taxon>Oxalobacteraceae</taxon>
        <taxon>Janthinobacterium</taxon>
    </lineage>
</organism>
<evidence type="ECO:0000256" key="1">
    <source>
        <dbReference type="SAM" id="Phobius"/>
    </source>
</evidence>
<keyword evidence="1" id="KW-0812">Transmembrane</keyword>
<keyword evidence="1" id="KW-0472">Membrane</keyword>
<dbReference type="PANTHER" id="PTHR34219">
    <property type="entry name" value="IRON-REGULATED INNER MEMBRANE PROTEIN-RELATED"/>
    <property type="match status" value="1"/>
</dbReference>